<evidence type="ECO:0000256" key="1">
    <source>
        <dbReference type="SAM" id="Phobius"/>
    </source>
</evidence>
<dbReference type="EMBL" id="PFGU01000004">
    <property type="protein sequence ID" value="PIW73672.1"/>
    <property type="molecule type" value="Genomic_DNA"/>
</dbReference>
<gene>
    <name evidence="2" type="ORF">CO005_00170</name>
</gene>
<comment type="caution">
    <text evidence="2">The sequence shown here is derived from an EMBL/GenBank/DDBJ whole genome shotgun (WGS) entry which is preliminary data.</text>
</comment>
<accession>A0A2M7IDC8</accession>
<evidence type="ECO:0000313" key="3">
    <source>
        <dbReference type="Proteomes" id="UP000230822"/>
    </source>
</evidence>
<keyword evidence="1" id="KW-0812">Transmembrane</keyword>
<reference evidence="3" key="1">
    <citation type="submission" date="2017-09" db="EMBL/GenBank/DDBJ databases">
        <title>Depth-based differentiation of microbial function through sediment-hosted aquifers and enrichment of novel symbionts in the deep terrestrial subsurface.</title>
        <authorList>
            <person name="Probst A.J."/>
            <person name="Ladd B."/>
            <person name="Jarett J.K."/>
            <person name="Geller-Mcgrath D.E."/>
            <person name="Sieber C.M.K."/>
            <person name="Emerson J.B."/>
            <person name="Anantharaman K."/>
            <person name="Thomas B.C."/>
            <person name="Malmstrom R."/>
            <person name="Stieglmeier M."/>
            <person name="Klingl A."/>
            <person name="Woyke T."/>
            <person name="Ryan C.M."/>
            <person name="Banfield J.F."/>
        </authorList>
    </citation>
    <scope>NUCLEOTIDE SEQUENCE [LARGE SCALE GENOMIC DNA]</scope>
</reference>
<proteinExistence type="predicted"/>
<feature type="transmembrane region" description="Helical" evidence="1">
    <location>
        <begin position="21"/>
        <end position="39"/>
    </location>
</feature>
<evidence type="ECO:0000313" key="2">
    <source>
        <dbReference type="EMBL" id="PIW73672.1"/>
    </source>
</evidence>
<feature type="non-terminal residue" evidence="2">
    <location>
        <position position="40"/>
    </location>
</feature>
<organism evidence="2 3">
    <name type="scientific">Candidatus Roizmanbacteria bacterium CG_4_8_14_3_um_filter_34_9</name>
    <dbReference type="NCBI Taxonomy" id="1974832"/>
    <lineage>
        <taxon>Bacteria</taxon>
        <taxon>Candidatus Roizmaniibacteriota</taxon>
    </lineage>
</organism>
<dbReference type="AlphaFoldDB" id="A0A2M7IDC8"/>
<sequence>MSSFGLDKKIDTTKLKFSQIETYWGAFLTDFFSFFMIVAT</sequence>
<name>A0A2M7IDC8_9BACT</name>
<protein>
    <submittedName>
        <fullName evidence="2">Uncharacterized protein</fullName>
    </submittedName>
</protein>
<keyword evidence="1" id="KW-1133">Transmembrane helix</keyword>
<dbReference type="Proteomes" id="UP000230822">
    <property type="component" value="Unassembled WGS sequence"/>
</dbReference>
<keyword evidence="1" id="KW-0472">Membrane</keyword>